<dbReference type="Pfam" id="PF13589">
    <property type="entry name" value="HATPase_c_3"/>
    <property type="match status" value="1"/>
</dbReference>
<evidence type="ECO:0000256" key="1">
    <source>
        <dbReference type="SAM" id="MobiDB-lite"/>
    </source>
</evidence>
<feature type="compositionally biased region" description="Basic and acidic residues" evidence="1">
    <location>
        <begin position="445"/>
        <end position="455"/>
    </location>
</feature>
<dbReference type="EMBL" id="JBAKFF010000001">
    <property type="protein sequence ID" value="MEX0430388.1"/>
    <property type="molecule type" value="Genomic_DNA"/>
</dbReference>
<evidence type="ECO:0000313" key="2">
    <source>
        <dbReference type="EMBL" id="MEX0430388.1"/>
    </source>
</evidence>
<keyword evidence="2" id="KW-0547">Nucleotide-binding</keyword>
<comment type="caution">
    <text evidence="2">The sequence shown here is derived from an EMBL/GenBank/DDBJ whole genome shotgun (WGS) entry which is preliminary data.</text>
</comment>
<dbReference type="Proteomes" id="UP001556637">
    <property type="component" value="Unassembled WGS sequence"/>
</dbReference>
<accession>A0ABV3T5A2</accession>
<dbReference type="InterPro" id="IPR036890">
    <property type="entry name" value="HATPase_C_sf"/>
</dbReference>
<keyword evidence="3" id="KW-1185">Reference proteome</keyword>
<evidence type="ECO:0000313" key="3">
    <source>
        <dbReference type="Proteomes" id="UP001556637"/>
    </source>
</evidence>
<feature type="compositionally biased region" description="Acidic residues" evidence="1">
    <location>
        <begin position="427"/>
        <end position="440"/>
    </location>
</feature>
<dbReference type="RefSeq" id="WP_367983176.1">
    <property type="nucleotide sequence ID" value="NZ_JBAKFF010000001.1"/>
</dbReference>
<feature type="compositionally biased region" description="Acidic residues" evidence="1">
    <location>
        <begin position="394"/>
        <end position="405"/>
    </location>
</feature>
<keyword evidence="2" id="KW-0067">ATP-binding</keyword>
<sequence>MTGFTELNINPDRILEAVSKIGYRPPIALMDIIDNSIAAFANKIDVILDLEEGKKFHNRSAIKRFILVDNGKGMTNAEVQTALDIGSNVKYPPHSLSKFGLGLKSAGLSLGDRIYVVSKQDGKLTNAKYIDREVVRSEGSYGLVEESPEPRFADLLTDYQSGTVVVIEKPAKPQDSPKKIINELDERAGIVYYEKLGCEGGVEIKIKCGDDAWTVNGFDILCSEEARNSFDPDVYDPRYPVLAIDEDLDDPLDPEKSPRIKVRAAIFPQNKMGNYPGFSVEEKKKINSYKIKRDTSGVFVFRNGRAIRCGDLLAGITKDDIGFRVKISLQDEHDDSFRIDVSKQNVEYPEEFEENLKRLFRVPLGQAREAFKICRRLLDSGDDAEGHAVSERLEDFDEDASDSESDVPPGEQEIRERDLVDSSKAEQEEEVVVDESEDNIAEVNSGERAETEESEFAKVRYSETVTGSYLYRPGMDTYHGTFVRISKSHPFYDTVLSQLPAADTTRQSVEAIIFILASVYNSLYKTESKVTTDDLERLLNKHSLEVSQRLERWILQNQDLFE</sequence>
<name>A0ABV3T5A2_9GAMM</name>
<feature type="compositionally biased region" description="Basic and acidic residues" evidence="1">
    <location>
        <begin position="412"/>
        <end position="426"/>
    </location>
</feature>
<gene>
    <name evidence="2" type="ORF">V6X30_03095</name>
</gene>
<protein>
    <submittedName>
        <fullName evidence="2">ATP-binding protein</fullName>
    </submittedName>
</protein>
<reference evidence="2 3" key="1">
    <citation type="submission" date="2024-02" db="EMBL/GenBank/DDBJ databases">
        <title>New especies of Spiribacter isolated from saline water.</title>
        <authorList>
            <person name="Leon M.J."/>
            <person name="De La Haba R."/>
            <person name="Sanchez-Porro C."/>
            <person name="Ventosa A."/>
        </authorList>
    </citation>
    <scope>NUCLEOTIDE SEQUENCE [LARGE SCALE GENOMIC DNA]</scope>
    <source>
        <strain evidence="3">ag22IC4-189</strain>
    </source>
</reference>
<dbReference type="GO" id="GO:0005524">
    <property type="term" value="F:ATP binding"/>
    <property type="evidence" value="ECO:0007669"/>
    <property type="project" value="UniProtKB-KW"/>
</dbReference>
<organism evidence="2 3">
    <name type="scientific">Spiribacter insolitus</name>
    <dbReference type="NCBI Taxonomy" id="3122417"/>
    <lineage>
        <taxon>Bacteria</taxon>
        <taxon>Pseudomonadati</taxon>
        <taxon>Pseudomonadota</taxon>
        <taxon>Gammaproteobacteria</taxon>
        <taxon>Chromatiales</taxon>
        <taxon>Ectothiorhodospiraceae</taxon>
        <taxon>Spiribacter</taxon>
    </lineage>
</organism>
<dbReference type="Gene3D" id="3.30.565.10">
    <property type="entry name" value="Histidine kinase-like ATPase, C-terminal domain"/>
    <property type="match status" value="1"/>
</dbReference>
<proteinExistence type="predicted"/>
<dbReference type="SUPFAM" id="SSF55874">
    <property type="entry name" value="ATPase domain of HSP90 chaperone/DNA topoisomerase II/histidine kinase"/>
    <property type="match status" value="1"/>
</dbReference>
<feature type="region of interest" description="Disordered" evidence="1">
    <location>
        <begin position="392"/>
        <end position="455"/>
    </location>
</feature>